<dbReference type="InterPro" id="IPR028163">
    <property type="entry name" value="HAUS_6_N"/>
</dbReference>
<dbReference type="GO" id="GO:0008017">
    <property type="term" value="F:microtubule binding"/>
    <property type="evidence" value="ECO:0007669"/>
    <property type="project" value="TreeGrafter"/>
</dbReference>
<feature type="compositionally biased region" description="Basic and acidic residues" evidence="1">
    <location>
        <begin position="568"/>
        <end position="585"/>
    </location>
</feature>
<reference evidence="3 4" key="1">
    <citation type="submission" date="2017-08" db="EMBL/GenBank/DDBJ databases">
        <title>Acidophilic green algal genome provides insights into adaptation to an acidic environment.</title>
        <authorList>
            <person name="Hirooka S."/>
            <person name="Hirose Y."/>
            <person name="Kanesaki Y."/>
            <person name="Higuchi S."/>
            <person name="Fujiwara T."/>
            <person name="Onuma R."/>
            <person name="Era A."/>
            <person name="Ohbayashi R."/>
            <person name="Uzuka A."/>
            <person name="Nozaki H."/>
            <person name="Yoshikawa H."/>
            <person name="Miyagishima S.Y."/>
        </authorList>
    </citation>
    <scope>NUCLEOTIDE SEQUENCE [LARGE SCALE GENOMIC DNA]</scope>
    <source>
        <strain evidence="3 4">NIES-2499</strain>
    </source>
</reference>
<evidence type="ECO:0000259" key="2">
    <source>
        <dbReference type="Pfam" id="PF14661"/>
    </source>
</evidence>
<name>A0A250X6L6_9CHLO</name>
<feature type="domain" description="HAUS augmin-like complex subunit 6 N-terminal" evidence="2">
    <location>
        <begin position="17"/>
        <end position="215"/>
    </location>
</feature>
<comment type="caution">
    <text evidence="3">The sequence shown here is derived from an EMBL/GenBank/DDBJ whole genome shotgun (WGS) entry which is preliminary data.</text>
</comment>
<feature type="region of interest" description="Disordered" evidence="1">
    <location>
        <begin position="568"/>
        <end position="598"/>
    </location>
</feature>
<protein>
    <recommendedName>
        <fullName evidence="2">HAUS augmin-like complex subunit 6 N-terminal domain-containing protein</fullName>
    </recommendedName>
</protein>
<dbReference type="EMBL" id="BEGY01000033">
    <property type="protein sequence ID" value="GAX78522.1"/>
    <property type="molecule type" value="Genomic_DNA"/>
</dbReference>
<accession>A0A250X6L6</accession>
<dbReference type="Proteomes" id="UP000232323">
    <property type="component" value="Unassembled WGS sequence"/>
</dbReference>
<evidence type="ECO:0000313" key="3">
    <source>
        <dbReference type="EMBL" id="GAX78522.1"/>
    </source>
</evidence>
<dbReference type="PANTHER" id="PTHR16151:SF2">
    <property type="entry name" value="HAUS AUGMIN-LIKE COMPLEX SUBUNIT 6"/>
    <property type="match status" value="1"/>
</dbReference>
<dbReference type="AlphaFoldDB" id="A0A250X6L6"/>
<feature type="compositionally biased region" description="Low complexity" evidence="1">
    <location>
        <begin position="303"/>
        <end position="314"/>
    </location>
</feature>
<dbReference type="GO" id="GO:1990498">
    <property type="term" value="C:mitotic spindle microtubule"/>
    <property type="evidence" value="ECO:0007669"/>
    <property type="project" value="TreeGrafter"/>
</dbReference>
<organism evidence="3 4">
    <name type="scientific">Chlamydomonas eustigma</name>
    <dbReference type="NCBI Taxonomy" id="1157962"/>
    <lineage>
        <taxon>Eukaryota</taxon>
        <taxon>Viridiplantae</taxon>
        <taxon>Chlorophyta</taxon>
        <taxon>core chlorophytes</taxon>
        <taxon>Chlorophyceae</taxon>
        <taxon>CS clade</taxon>
        <taxon>Chlamydomonadales</taxon>
        <taxon>Chlamydomonadaceae</taxon>
        <taxon>Chlamydomonas</taxon>
    </lineage>
</organism>
<dbReference type="GO" id="GO:0051225">
    <property type="term" value="P:spindle assembly"/>
    <property type="evidence" value="ECO:0007669"/>
    <property type="project" value="InterPro"/>
</dbReference>
<evidence type="ECO:0000313" key="4">
    <source>
        <dbReference type="Proteomes" id="UP000232323"/>
    </source>
</evidence>
<keyword evidence="4" id="KW-1185">Reference proteome</keyword>
<feature type="compositionally biased region" description="Low complexity" evidence="1">
    <location>
        <begin position="651"/>
        <end position="665"/>
    </location>
</feature>
<dbReference type="OrthoDB" id="550856at2759"/>
<gene>
    <name evidence="3" type="ORF">CEUSTIGMA_g5962.t1</name>
</gene>
<proteinExistence type="predicted"/>
<dbReference type="PANTHER" id="PTHR16151">
    <property type="entry name" value="HAUS AUGMIN-LIKE COMPLEX SUBUNIT 6"/>
    <property type="match status" value="1"/>
</dbReference>
<dbReference type="InterPro" id="IPR026797">
    <property type="entry name" value="HAUS_6"/>
</dbReference>
<evidence type="ECO:0000256" key="1">
    <source>
        <dbReference type="SAM" id="MobiDB-lite"/>
    </source>
</evidence>
<feature type="region of interest" description="Disordered" evidence="1">
    <location>
        <begin position="629"/>
        <end position="684"/>
    </location>
</feature>
<feature type="region of interest" description="Disordered" evidence="1">
    <location>
        <begin position="303"/>
        <end position="322"/>
    </location>
</feature>
<dbReference type="Pfam" id="PF14661">
    <property type="entry name" value="HAUS6_N"/>
    <property type="match status" value="1"/>
</dbReference>
<dbReference type="GO" id="GO:0070652">
    <property type="term" value="C:HAUS complex"/>
    <property type="evidence" value="ECO:0007669"/>
    <property type="project" value="InterPro"/>
</dbReference>
<sequence>MNKNFSDEGGTLEEQQLFQNLCLLGLAGLSSKNAVGTDITKFSFRRPSSRTLEYVLYQLYSYIIGEGIAHKEFKNFYPVNDSSQGKEFNQRISDWLKSLKDRGHLDFNSISTASQLRSASGYRLVSTLLDISCLALMSSYQKLEPEHARQLHFKTQIIKDHYKHQPQQQSLPQTPMELMEAARAVALDDLRLQKDAFYGISSQASNLQKQEEASASFFKESFYSLKATHQRLRSTLEPNLQILLDDLAPVECNPSTVSSTRSKLQHDNSTSPSPLILSDICEGAGPLSHLLLPPIQLSALPDSQQAASAMSPSSGNSTDEKKGIMEPSCVLEMLRNLRKDLEQYQPLDTLLSSVLTSSAHPYAIDGQAILAAAGAAAAGHKTQSSIQSRPNSYVLHNPGGLPQRPAVDVVKLVHSWVSSMEACLPSLQRLAGMGSSLHVSSAAAPHFSHIMPGQHAIQAWTSDGTSGSGLEESKTVLPVASSLSAASRQQYSSSSVASIVAPAEARGSHAALLTALVSQHQEALQGLRESLQQMGEQRREAGLRAGQLSATIKELTAAQPLQLALPDHLADSADRRPPWDNRDDGGTGNHHHQHHHQMYQMVHEASGPLYVSEDTNYFQQHALRAAGKEATSSQHYAQAAGREATSLHQSAPAAGGDRDAAGNPNSPLLLMHPIHSPNRQNTLTFSGQNEQGEIQTMNPGPLTILQPTDSAVRPEPPSLTTLDLDLQDDDIWAMDIDTPSAADIGAVLSALDCSPRTKTGLMGQRLARAGGSYSRMGGASITKHHQEGLIMRSSRLGALPPSGLKEQFGNTLIQDEHMVGCVVDTVKSSAQDQLVGLEGASSGRWGKRPEFLNSISSLHPALSTDMVAGGQAAAEGCLDSQQPLMPCSSSAGASSACGENGFLLPMLPEEAVRNTTLHQYSRNNDEESSFHSDIWQTEAAATGSTFYEARRLTFGGLLPADSDYKS</sequence>
<dbReference type="STRING" id="1157962.A0A250X6L6"/>